<protein>
    <recommendedName>
        <fullName evidence="3">DUF4371 domain-containing protein</fullName>
    </recommendedName>
</protein>
<gene>
    <name evidence="1" type="ORF">NQ315_008299</name>
</gene>
<evidence type="ECO:0008006" key="3">
    <source>
        <dbReference type="Google" id="ProtNLM"/>
    </source>
</evidence>
<sequence>MNSVSNLQKHKFSGLTHQDKIKIKELGRPIPQINIEIEGSKESGIEDPGVFRGLINFSADLDNVFREHLQTATIFKGTSKDIQNELLQCMLDVCREKIVSEINQANYLAVMAYETSDVSSKFQMAVVLRYMKGGTPVEKFWGFILPAKHDAASQLKKQTARGLCDGTLDLMKL</sequence>
<accession>A0AAV8VNQ3</accession>
<proteinExistence type="predicted"/>
<dbReference type="AlphaFoldDB" id="A0AAV8VNQ3"/>
<name>A0AAV8VNQ3_9CUCU</name>
<dbReference type="Proteomes" id="UP001159042">
    <property type="component" value="Unassembled WGS sequence"/>
</dbReference>
<evidence type="ECO:0000313" key="1">
    <source>
        <dbReference type="EMBL" id="KAJ8915410.1"/>
    </source>
</evidence>
<dbReference type="PANTHER" id="PTHR45749:SF28">
    <property type="entry name" value="ZINC FINGER MYM-TYPE PROTEIN 1-LIKE-RELATED"/>
    <property type="match status" value="1"/>
</dbReference>
<dbReference type="PANTHER" id="PTHR45749">
    <property type="match status" value="1"/>
</dbReference>
<evidence type="ECO:0000313" key="2">
    <source>
        <dbReference type="Proteomes" id="UP001159042"/>
    </source>
</evidence>
<dbReference type="EMBL" id="JANEYG010000054">
    <property type="protein sequence ID" value="KAJ8915410.1"/>
    <property type="molecule type" value="Genomic_DNA"/>
</dbReference>
<keyword evidence="2" id="KW-1185">Reference proteome</keyword>
<comment type="caution">
    <text evidence="1">The sequence shown here is derived from an EMBL/GenBank/DDBJ whole genome shotgun (WGS) entry which is preliminary data.</text>
</comment>
<reference evidence="1 2" key="1">
    <citation type="journal article" date="2023" name="Insect Mol. Biol.">
        <title>Genome sequencing provides insights into the evolution of gene families encoding plant cell wall-degrading enzymes in longhorned beetles.</title>
        <authorList>
            <person name="Shin N.R."/>
            <person name="Okamura Y."/>
            <person name="Kirsch R."/>
            <person name="Pauchet Y."/>
        </authorList>
    </citation>
    <scope>NUCLEOTIDE SEQUENCE [LARGE SCALE GENOMIC DNA]</scope>
    <source>
        <strain evidence="1">EAD_L_NR</strain>
    </source>
</reference>
<organism evidence="1 2">
    <name type="scientific">Exocentrus adspersus</name>
    <dbReference type="NCBI Taxonomy" id="1586481"/>
    <lineage>
        <taxon>Eukaryota</taxon>
        <taxon>Metazoa</taxon>
        <taxon>Ecdysozoa</taxon>
        <taxon>Arthropoda</taxon>
        <taxon>Hexapoda</taxon>
        <taxon>Insecta</taxon>
        <taxon>Pterygota</taxon>
        <taxon>Neoptera</taxon>
        <taxon>Endopterygota</taxon>
        <taxon>Coleoptera</taxon>
        <taxon>Polyphaga</taxon>
        <taxon>Cucujiformia</taxon>
        <taxon>Chrysomeloidea</taxon>
        <taxon>Cerambycidae</taxon>
        <taxon>Lamiinae</taxon>
        <taxon>Acanthocinini</taxon>
        <taxon>Exocentrus</taxon>
    </lineage>
</organism>